<dbReference type="PANTHER" id="PTHR13243">
    <property type="entry name" value="HSPC111 PROTEIN-RELATED"/>
    <property type="match status" value="1"/>
</dbReference>
<dbReference type="GO" id="GO:0005730">
    <property type="term" value="C:nucleolus"/>
    <property type="evidence" value="ECO:0007669"/>
    <property type="project" value="UniProtKB-SubCell"/>
</dbReference>
<feature type="region of interest" description="Disordered" evidence="6">
    <location>
        <begin position="195"/>
        <end position="231"/>
    </location>
</feature>
<evidence type="ECO:0000256" key="3">
    <source>
        <dbReference type="ARBA" id="ARBA00008479"/>
    </source>
</evidence>
<dbReference type="HOGENOM" id="CLU_078857_1_0_1"/>
<dbReference type="PANTHER" id="PTHR13243:SF1">
    <property type="entry name" value="NUCLEOLAR PROTEIN 16"/>
    <property type="match status" value="1"/>
</dbReference>
<evidence type="ECO:0000256" key="4">
    <source>
        <dbReference type="ARBA" id="ARBA00015522"/>
    </source>
</evidence>
<dbReference type="InterPro" id="IPR019002">
    <property type="entry name" value="Ribosome_biogenesis_Nop16"/>
</dbReference>
<evidence type="ECO:0000256" key="6">
    <source>
        <dbReference type="SAM" id="MobiDB-lite"/>
    </source>
</evidence>
<sequence length="307" mass="34237">MYFKKNRVIAASGWVRNPKPRNLQKIAKTPSTLKFLPLRCFSPRPRPLLPTLTRRPCPFHSSKSTQYPVLPWDPALDTSATMANPRQRRKARSGSSMKPSLNAKKQMKKKLSRAPTIHGADVLKDNYDPKLTLRQNYARLGLIPSLDVRPDTGGVERIPSSSSTSAENGAVVRKGMARVVRDEAGNIVDILEPEDDQDEETAWGKPMSSSIADRDDVETYMPPTTIPRKGGNKTVEALEEMASKAAPVKRHSSQLESQWLVDLVRKYGEDTEGMARDRKLNPWQKTEGEIKRAIKKAGGVEALRGSE</sequence>
<dbReference type="OrthoDB" id="285729at2759"/>
<evidence type="ECO:0000313" key="7">
    <source>
        <dbReference type="EMBL" id="GAC96636.1"/>
    </source>
</evidence>
<evidence type="ECO:0000256" key="5">
    <source>
        <dbReference type="ARBA" id="ARBA00023242"/>
    </source>
</evidence>
<evidence type="ECO:0000256" key="2">
    <source>
        <dbReference type="ARBA" id="ARBA00004604"/>
    </source>
</evidence>
<evidence type="ECO:0000313" key="8">
    <source>
        <dbReference type="Proteomes" id="UP000014071"/>
    </source>
</evidence>
<comment type="function">
    <text evidence="1">Involved in the biogenesis of the 60S ribosomal subunit.</text>
</comment>
<keyword evidence="8" id="KW-1185">Reference proteome</keyword>
<dbReference type="eggNOG" id="KOG4771">
    <property type="taxonomic scope" value="Eukaryota"/>
</dbReference>
<accession>R9P5J5</accession>
<comment type="similarity">
    <text evidence="3">Belongs to the NOP16 family.</text>
</comment>
<gene>
    <name evidence="7" type="ORF">PHSY_004219</name>
</gene>
<name>R9P5J5_PSEHS</name>
<comment type="subcellular location">
    <subcellularLocation>
        <location evidence="2">Nucleus</location>
        <location evidence="2">Nucleolus</location>
    </subcellularLocation>
</comment>
<evidence type="ECO:0000256" key="1">
    <source>
        <dbReference type="ARBA" id="ARBA00002889"/>
    </source>
</evidence>
<dbReference type="RefSeq" id="XP_012190223.1">
    <property type="nucleotide sequence ID" value="XM_012334833.1"/>
</dbReference>
<protein>
    <recommendedName>
        <fullName evidence="4">Nucleolar protein 16</fullName>
    </recommendedName>
</protein>
<feature type="region of interest" description="Disordered" evidence="6">
    <location>
        <begin position="78"/>
        <end position="113"/>
    </location>
</feature>
<dbReference type="GeneID" id="24109502"/>
<reference evidence="8" key="1">
    <citation type="journal article" date="2013" name="Genome Announc.">
        <title>Draft genome sequence of the basidiomycetous yeast-like fungus Pseudozyma hubeiensis SY62, which produces an abundant amount of the biosurfactant mannosylerythritol lipids.</title>
        <authorList>
            <person name="Konishi M."/>
            <person name="Hatada Y."/>
            <person name="Horiuchi J."/>
        </authorList>
    </citation>
    <scope>NUCLEOTIDE SEQUENCE [LARGE SCALE GENOMIC DNA]</scope>
    <source>
        <strain evidence="8">SY62</strain>
    </source>
</reference>
<keyword evidence="5" id="KW-0539">Nucleus</keyword>
<dbReference type="Proteomes" id="UP000014071">
    <property type="component" value="Unassembled WGS sequence"/>
</dbReference>
<dbReference type="Pfam" id="PF09420">
    <property type="entry name" value="Nop16"/>
    <property type="match status" value="1"/>
</dbReference>
<proteinExistence type="inferred from homology"/>
<organism evidence="7 8">
    <name type="scientific">Pseudozyma hubeiensis (strain SY62)</name>
    <name type="common">Yeast</name>
    <dbReference type="NCBI Taxonomy" id="1305764"/>
    <lineage>
        <taxon>Eukaryota</taxon>
        <taxon>Fungi</taxon>
        <taxon>Dikarya</taxon>
        <taxon>Basidiomycota</taxon>
        <taxon>Ustilaginomycotina</taxon>
        <taxon>Ustilaginomycetes</taxon>
        <taxon>Ustilaginales</taxon>
        <taxon>Ustilaginaceae</taxon>
        <taxon>Pseudozyma</taxon>
    </lineage>
</organism>
<dbReference type="AlphaFoldDB" id="R9P5J5"/>
<dbReference type="GO" id="GO:0042273">
    <property type="term" value="P:ribosomal large subunit biogenesis"/>
    <property type="evidence" value="ECO:0007669"/>
    <property type="project" value="TreeGrafter"/>
</dbReference>
<dbReference type="STRING" id="1305764.R9P5J5"/>
<dbReference type="EMBL" id="DF238805">
    <property type="protein sequence ID" value="GAC96636.1"/>
    <property type="molecule type" value="Genomic_DNA"/>
</dbReference>